<feature type="binding site" evidence="13">
    <location>
        <position position="41"/>
    </location>
    <ligand>
        <name>(2R)-3-phosphoglycerate</name>
        <dbReference type="ChEBI" id="CHEBI:58272"/>
    </ligand>
</feature>
<evidence type="ECO:0000256" key="7">
    <source>
        <dbReference type="ARBA" id="ARBA00022490"/>
    </source>
</evidence>
<dbReference type="FunFam" id="3.40.50.1260:FF:000001">
    <property type="entry name" value="Phosphoglycerate kinase"/>
    <property type="match status" value="1"/>
</dbReference>
<comment type="caution">
    <text evidence="12">Lacks conserved residue(s) required for the propagation of feature annotation.</text>
</comment>
<dbReference type="PANTHER" id="PTHR11406:SF23">
    <property type="entry name" value="PHOSPHOGLYCERATE KINASE 1, CHLOROPLASTIC-RELATED"/>
    <property type="match status" value="1"/>
</dbReference>
<dbReference type="InterPro" id="IPR001576">
    <property type="entry name" value="Phosphoglycerate_kinase"/>
</dbReference>
<evidence type="ECO:0000256" key="3">
    <source>
        <dbReference type="ARBA" id="ARBA00005215"/>
    </source>
</evidence>
<comment type="subunit">
    <text evidence="5 12">Monomer.</text>
</comment>
<dbReference type="GO" id="GO:0005829">
    <property type="term" value="C:cytosol"/>
    <property type="evidence" value="ECO:0007669"/>
    <property type="project" value="TreeGrafter"/>
</dbReference>
<dbReference type="PROSITE" id="PS00111">
    <property type="entry name" value="PGLYCERATE_KINASE"/>
    <property type="match status" value="1"/>
</dbReference>
<evidence type="ECO:0000256" key="2">
    <source>
        <dbReference type="ARBA" id="ARBA00004496"/>
    </source>
</evidence>
<comment type="pathway">
    <text evidence="12">Carbohydrate degradation; glycolysis; pyruvate from D-glyceraldehyde 3-phosphate: step 2/5.</text>
</comment>
<keyword evidence="9 12" id="KW-0547">Nucleotide-binding</keyword>
<dbReference type="FunFam" id="3.40.50.1260:FF:000002">
    <property type="entry name" value="Phosphoglycerate kinase"/>
    <property type="match status" value="1"/>
</dbReference>
<evidence type="ECO:0000256" key="13">
    <source>
        <dbReference type="PIRSR" id="PIRSR000724-1"/>
    </source>
</evidence>
<dbReference type="GO" id="GO:0006096">
    <property type="term" value="P:glycolytic process"/>
    <property type="evidence" value="ECO:0007669"/>
    <property type="project" value="UniProtKB-UniRule"/>
</dbReference>
<dbReference type="PRINTS" id="PR00477">
    <property type="entry name" value="PHGLYCKINASE"/>
</dbReference>
<proteinExistence type="inferred from homology"/>
<evidence type="ECO:0000256" key="11">
    <source>
        <dbReference type="ARBA" id="ARBA00022840"/>
    </source>
</evidence>
<keyword evidence="11 12" id="KW-0067">ATP-binding</keyword>
<sequence>MKVLRFEDLVNEGRVTGQRVFIRADLNVPLSAAGEITEDTRIRASVPCIEMALQAGAAVMVTSHLGRPTEGEFKPEDSLAPVAARLSELLGREVKLVANWVDGVDVAPGQVVLLENCRVNVGEKKNKPELAQKMAALCDIYVNDAFGTAHRAEGTTYGIAEYAKVACAGPLLAAEIDAITQALALGAVAGPSQDGALPLGGPGAAGVGAPGPKRPLIAIVAGSKVSTKLTILQSLSSKVDGLIVGGGIANTFLLAAGLKIGKSLAEPDLVGEATAVIEAMKARGAEVPIPVDVVCAKTFAADAPAAVKAASEVADDDLILDIGPKTAAILADKLKAAGTIVWNGPVGVFEFDAFAHGTETIARAIAQSPAFSIAGGGDTLAAIAKYGIERDVGYISTGGGAFLEVLEGKTLPAFEILAKRAQS</sequence>
<dbReference type="OrthoDB" id="9808460at2"/>
<keyword evidence="10 12" id="KW-0418">Kinase</keyword>
<comment type="similarity">
    <text evidence="4 12 15">Belongs to the phosphoglycerate kinase family.</text>
</comment>
<keyword evidence="7 12" id="KW-0963">Cytoplasm</keyword>
<comment type="subcellular location">
    <subcellularLocation>
        <location evidence="2 12">Cytoplasm</location>
    </subcellularLocation>
</comment>
<protein>
    <recommendedName>
        <fullName evidence="6 12">Phosphoglycerate kinase</fullName>
        <ecNumber evidence="6 12">2.7.2.3</ecNumber>
    </recommendedName>
</protein>
<feature type="binding site" evidence="12">
    <location>
        <position position="151"/>
    </location>
    <ligand>
        <name>substrate</name>
    </ligand>
</feature>
<gene>
    <name evidence="12" type="primary">pgk</name>
    <name evidence="16" type="ORF">F7Q92_17775</name>
</gene>
<feature type="binding site" evidence="13">
    <location>
        <position position="118"/>
    </location>
    <ligand>
        <name>(2R)-3-phosphoglycerate</name>
        <dbReference type="ChEBI" id="CHEBI:58272"/>
    </ligand>
</feature>
<keyword evidence="17" id="KW-1185">Reference proteome</keyword>
<dbReference type="UniPathway" id="UPA00109">
    <property type="reaction ID" value="UER00185"/>
</dbReference>
<feature type="binding site" evidence="12">
    <location>
        <position position="41"/>
    </location>
    <ligand>
        <name>substrate</name>
    </ligand>
</feature>
<evidence type="ECO:0000256" key="4">
    <source>
        <dbReference type="ARBA" id="ARBA00008982"/>
    </source>
</evidence>
<comment type="pathway">
    <text evidence="3">Carbohydrate biosynthesis; Calvin cycle.</text>
</comment>
<dbReference type="Proteomes" id="UP000430120">
    <property type="component" value="Unassembled WGS sequence"/>
</dbReference>
<dbReference type="AlphaFoldDB" id="A0A643F9B9"/>
<keyword evidence="12" id="KW-0324">Glycolysis</keyword>
<evidence type="ECO:0000256" key="1">
    <source>
        <dbReference type="ARBA" id="ARBA00000642"/>
    </source>
</evidence>
<dbReference type="PANTHER" id="PTHR11406">
    <property type="entry name" value="PHOSPHOGLYCERATE KINASE"/>
    <property type="match status" value="1"/>
</dbReference>
<dbReference type="Pfam" id="PF00162">
    <property type="entry name" value="PGK"/>
    <property type="match status" value="2"/>
</dbReference>
<dbReference type="InterPro" id="IPR036043">
    <property type="entry name" value="Phosphoglycerate_kinase_sf"/>
</dbReference>
<dbReference type="PIRSF" id="PIRSF000724">
    <property type="entry name" value="Pgk"/>
    <property type="match status" value="1"/>
</dbReference>
<evidence type="ECO:0000256" key="10">
    <source>
        <dbReference type="ARBA" id="ARBA00022777"/>
    </source>
</evidence>
<feature type="binding site" evidence="12 13">
    <location>
        <begin position="64"/>
        <end position="67"/>
    </location>
    <ligand>
        <name>substrate</name>
    </ligand>
</feature>
<comment type="caution">
    <text evidence="16">The sequence shown here is derived from an EMBL/GenBank/DDBJ whole genome shotgun (WGS) entry which is preliminary data.</text>
</comment>
<evidence type="ECO:0000256" key="12">
    <source>
        <dbReference type="HAMAP-Rule" id="MF_00145"/>
    </source>
</evidence>
<accession>A0A643F9B9</accession>
<dbReference type="InterPro" id="IPR015824">
    <property type="entry name" value="Phosphoglycerate_kinase_N"/>
</dbReference>
<evidence type="ECO:0000313" key="16">
    <source>
        <dbReference type="EMBL" id="KAB0576617.1"/>
    </source>
</evidence>
<evidence type="ECO:0000313" key="17">
    <source>
        <dbReference type="Proteomes" id="UP000430120"/>
    </source>
</evidence>
<reference evidence="16 17" key="1">
    <citation type="submission" date="2019-09" db="EMBL/GenBank/DDBJ databases">
        <title>Draft genome sequences of 48 bacterial type strains from the CCUG.</title>
        <authorList>
            <person name="Tunovic T."/>
            <person name="Pineiro-Iglesias B."/>
            <person name="Unosson C."/>
            <person name="Inganas E."/>
            <person name="Ohlen M."/>
            <person name="Cardew S."/>
            <person name="Jensie-Markopoulos S."/>
            <person name="Salva-Serra F."/>
            <person name="Jaen-Luchoro D."/>
            <person name="Karlsson R."/>
            <person name="Svensson-Stadler L."/>
            <person name="Chun J."/>
            <person name="Moore E."/>
        </authorList>
    </citation>
    <scope>NUCLEOTIDE SEQUENCE [LARGE SCALE GENOMIC DNA]</scope>
    <source>
        <strain evidence="16 17">CCUG 30977</strain>
    </source>
</reference>
<dbReference type="InterPro" id="IPR015911">
    <property type="entry name" value="Phosphoglycerate_kinase_CS"/>
</dbReference>
<feature type="binding site" evidence="12 14">
    <location>
        <begin position="376"/>
        <end position="379"/>
    </location>
    <ligand>
        <name>ATP</name>
        <dbReference type="ChEBI" id="CHEBI:30616"/>
    </ligand>
</feature>
<evidence type="ECO:0000256" key="9">
    <source>
        <dbReference type="ARBA" id="ARBA00022741"/>
    </source>
</evidence>
<evidence type="ECO:0000256" key="6">
    <source>
        <dbReference type="ARBA" id="ARBA00013061"/>
    </source>
</evidence>
<comment type="catalytic activity">
    <reaction evidence="1 12 15">
        <text>(2R)-3-phosphoglycerate + ATP = (2R)-3-phospho-glyceroyl phosphate + ADP</text>
        <dbReference type="Rhea" id="RHEA:14801"/>
        <dbReference type="ChEBI" id="CHEBI:30616"/>
        <dbReference type="ChEBI" id="CHEBI:57604"/>
        <dbReference type="ChEBI" id="CHEBI:58272"/>
        <dbReference type="ChEBI" id="CHEBI:456216"/>
        <dbReference type="EC" id="2.7.2.3"/>
    </reaction>
</comment>
<dbReference type="EMBL" id="VZPB01000056">
    <property type="protein sequence ID" value="KAB0576617.1"/>
    <property type="molecule type" value="Genomic_DNA"/>
</dbReference>
<feature type="binding site" evidence="12 13">
    <location>
        <begin position="25"/>
        <end position="27"/>
    </location>
    <ligand>
        <name>substrate</name>
    </ligand>
</feature>
<dbReference type="RefSeq" id="WP_151125435.1">
    <property type="nucleotide sequence ID" value="NZ_CP088081.1"/>
</dbReference>
<dbReference type="GO" id="GO:0006094">
    <property type="term" value="P:gluconeogenesis"/>
    <property type="evidence" value="ECO:0007669"/>
    <property type="project" value="TreeGrafter"/>
</dbReference>
<feature type="binding site" evidence="12">
    <location>
        <position position="118"/>
    </location>
    <ligand>
        <name>substrate</name>
    </ligand>
</feature>
<dbReference type="HAMAP" id="MF_00145">
    <property type="entry name" value="Phosphoglyc_kinase"/>
    <property type="match status" value="1"/>
</dbReference>
<dbReference type="GO" id="GO:0004618">
    <property type="term" value="F:phosphoglycerate kinase activity"/>
    <property type="evidence" value="ECO:0007669"/>
    <property type="project" value="UniProtKB-UniRule"/>
</dbReference>
<organism evidence="16 17">
    <name type="scientific">Ideonella dechloratans</name>
    <dbReference type="NCBI Taxonomy" id="36863"/>
    <lineage>
        <taxon>Bacteria</taxon>
        <taxon>Pseudomonadati</taxon>
        <taxon>Pseudomonadota</taxon>
        <taxon>Betaproteobacteria</taxon>
        <taxon>Burkholderiales</taxon>
        <taxon>Sphaerotilaceae</taxon>
        <taxon>Ideonella</taxon>
    </lineage>
</organism>
<dbReference type="Gene3D" id="3.40.50.1260">
    <property type="entry name" value="Phosphoglycerate kinase, N-terminal domain"/>
    <property type="match status" value="2"/>
</dbReference>
<name>A0A643F9B9_IDEDE</name>
<dbReference type="EC" id="2.7.2.3" evidence="6 12"/>
<dbReference type="GO" id="GO:0043531">
    <property type="term" value="F:ADP binding"/>
    <property type="evidence" value="ECO:0007669"/>
    <property type="project" value="TreeGrafter"/>
</dbReference>
<evidence type="ECO:0000256" key="14">
    <source>
        <dbReference type="PIRSR" id="PIRSR000724-2"/>
    </source>
</evidence>
<evidence type="ECO:0000256" key="15">
    <source>
        <dbReference type="RuleBase" id="RU000532"/>
    </source>
</evidence>
<feature type="binding site" evidence="12 14">
    <location>
        <position position="228"/>
    </location>
    <ligand>
        <name>ATP</name>
        <dbReference type="ChEBI" id="CHEBI:30616"/>
    </ligand>
</feature>
<keyword evidence="8 12" id="KW-0808">Transferase</keyword>
<evidence type="ECO:0000256" key="5">
    <source>
        <dbReference type="ARBA" id="ARBA00011245"/>
    </source>
</evidence>
<feature type="binding site" evidence="13">
    <location>
        <position position="151"/>
    </location>
    <ligand>
        <name>(2R)-3-phosphoglycerate</name>
        <dbReference type="ChEBI" id="CHEBI:58272"/>
    </ligand>
</feature>
<feature type="binding site" evidence="12 14">
    <location>
        <position position="350"/>
    </location>
    <ligand>
        <name>ATP</name>
        <dbReference type="ChEBI" id="CHEBI:30616"/>
    </ligand>
</feature>
<dbReference type="SUPFAM" id="SSF53748">
    <property type="entry name" value="Phosphoglycerate kinase"/>
    <property type="match status" value="1"/>
</dbReference>
<dbReference type="GO" id="GO:0005524">
    <property type="term" value="F:ATP binding"/>
    <property type="evidence" value="ECO:0007669"/>
    <property type="project" value="UniProtKB-KW"/>
</dbReference>
<evidence type="ECO:0000256" key="8">
    <source>
        <dbReference type="ARBA" id="ARBA00022679"/>
    </source>
</evidence>